<dbReference type="EMBL" id="LGRX02018351">
    <property type="protein sequence ID" value="KAK3259950.1"/>
    <property type="molecule type" value="Genomic_DNA"/>
</dbReference>
<evidence type="ECO:0000256" key="1">
    <source>
        <dbReference type="ARBA" id="ARBA00022527"/>
    </source>
</evidence>
<evidence type="ECO:0000256" key="4">
    <source>
        <dbReference type="ARBA" id="ARBA00022777"/>
    </source>
</evidence>
<dbReference type="PANTHER" id="PTHR45647:SF139">
    <property type="entry name" value="OS02G0152300 PROTEIN"/>
    <property type="match status" value="1"/>
</dbReference>
<dbReference type="PROSITE" id="PS00108">
    <property type="entry name" value="PROTEIN_KINASE_ST"/>
    <property type="match status" value="1"/>
</dbReference>
<evidence type="ECO:0000256" key="6">
    <source>
        <dbReference type="ARBA" id="ARBA00022840"/>
    </source>
</evidence>
<dbReference type="InterPro" id="IPR000719">
    <property type="entry name" value="Prot_kinase_dom"/>
</dbReference>
<dbReference type="PROSITE" id="PS00107">
    <property type="entry name" value="PROTEIN_KINASE_ATP"/>
    <property type="match status" value="1"/>
</dbReference>
<keyword evidence="1 8" id="KW-0723">Serine/threonine-protein kinase</keyword>
<gene>
    <name evidence="11" type="ORF">CYMTET_31073</name>
</gene>
<keyword evidence="6 7" id="KW-0067">ATP-binding</keyword>
<evidence type="ECO:0000256" key="3">
    <source>
        <dbReference type="ARBA" id="ARBA00022741"/>
    </source>
</evidence>
<dbReference type="Proteomes" id="UP001190700">
    <property type="component" value="Unassembled WGS sequence"/>
</dbReference>
<dbReference type="PANTHER" id="PTHR45647">
    <property type="entry name" value="OS02G0152300 PROTEIN"/>
    <property type="match status" value="1"/>
</dbReference>
<dbReference type="Gene3D" id="3.30.200.20">
    <property type="entry name" value="Phosphorylase Kinase, domain 1"/>
    <property type="match status" value="1"/>
</dbReference>
<evidence type="ECO:0000256" key="5">
    <source>
        <dbReference type="ARBA" id="ARBA00022786"/>
    </source>
</evidence>
<evidence type="ECO:0000313" key="11">
    <source>
        <dbReference type="EMBL" id="KAK3259950.1"/>
    </source>
</evidence>
<dbReference type="InterPro" id="IPR001245">
    <property type="entry name" value="Ser-Thr/Tyr_kinase_cat_dom"/>
</dbReference>
<organism evidence="11 12">
    <name type="scientific">Cymbomonas tetramitiformis</name>
    <dbReference type="NCBI Taxonomy" id="36881"/>
    <lineage>
        <taxon>Eukaryota</taxon>
        <taxon>Viridiplantae</taxon>
        <taxon>Chlorophyta</taxon>
        <taxon>Pyramimonadophyceae</taxon>
        <taxon>Pyramimonadales</taxon>
        <taxon>Pyramimonadaceae</taxon>
        <taxon>Cymbomonas</taxon>
    </lineage>
</organism>
<dbReference type="AlphaFoldDB" id="A0AAE0FI85"/>
<dbReference type="SUPFAM" id="SSF56112">
    <property type="entry name" value="Protein kinase-like (PK-like)"/>
    <property type="match status" value="1"/>
</dbReference>
<keyword evidence="12" id="KW-1185">Reference proteome</keyword>
<feature type="region of interest" description="Disordered" evidence="9">
    <location>
        <begin position="1"/>
        <end position="56"/>
    </location>
</feature>
<feature type="binding site" evidence="7">
    <location>
        <position position="130"/>
    </location>
    <ligand>
        <name>ATP</name>
        <dbReference type="ChEBI" id="CHEBI:30616"/>
    </ligand>
</feature>
<dbReference type="InterPro" id="IPR008271">
    <property type="entry name" value="Ser/Thr_kinase_AS"/>
</dbReference>
<accession>A0AAE0FI85</accession>
<evidence type="ECO:0000256" key="9">
    <source>
        <dbReference type="SAM" id="MobiDB-lite"/>
    </source>
</evidence>
<dbReference type="GO" id="GO:0005524">
    <property type="term" value="F:ATP binding"/>
    <property type="evidence" value="ECO:0007669"/>
    <property type="project" value="UniProtKB-UniRule"/>
</dbReference>
<evidence type="ECO:0000259" key="10">
    <source>
        <dbReference type="PROSITE" id="PS50011"/>
    </source>
</evidence>
<keyword evidence="5" id="KW-0833">Ubl conjugation pathway</keyword>
<evidence type="ECO:0000256" key="2">
    <source>
        <dbReference type="ARBA" id="ARBA00022679"/>
    </source>
</evidence>
<comment type="similarity">
    <text evidence="8">Belongs to the protein kinase superfamily.</text>
</comment>
<dbReference type="PROSITE" id="PS50011">
    <property type="entry name" value="PROTEIN_KINASE_DOM"/>
    <property type="match status" value="1"/>
</dbReference>
<dbReference type="InterPro" id="IPR011009">
    <property type="entry name" value="Kinase-like_dom_sf"/>
</dbReference>
<dbReference type="Pfam" id="PF07714">
    <property type="entry name" value="PK_Tyr_Ser-Thr"/>
    <property type="match status" value="1"/>
</dbReference>
<evidence type="ECO:0000256" key="8">
    <source>
        <dbReference type="RuleBase" id="RU000304"/>
    </source>
</evidence>
<sequence>MALQRSDTFDEFDEILEEAMQAQSPKGKLPRQASPPPSVQPSSGPPAMSEVEYASEEVEEDDLFPHEFYGLKVSRTFDSSRGKLEAYSFESIKEATQNFNERLILGQGGFGKVYKGFLPYQDAWQEVAVKVMDFVEGVDQSCSFDTEIRILEGVSHPHVVKLLGFCSEPHKVLVYEFVEMGSLENILAKSKRASGSGDAVSWITRVRIAYEAALALEYLHSIEPEPILHRDFKPGNILLDKHCKVKLADVGLSRIAPELAQSGTGAVSYIQDTTIMGSLGYIDPMYLSSGKFRPASDVYSFGITLLQLVTGASRPQGLVDDVDAAVESKALHQIADKTAGAWPKVVLDEMVKLALQCIERRPKERPSLEKDIVPILSIMTQHCPEI</sequence>
<evidence type="ECO:0000313" key="12">
    <source>
        <dbReference type="Proteomes" id="UP001190700"/>
    </source>
</evidence>
<reference evidence="11 12" key="1">
    <citation type="journal article" date="2015" name="Genome Biol. Evol.">
        <title>Comparative Genomics of a Bacterivorous Green Alga Reveals Evolutionary Causalities and Consequences of Phago-Mixotrophic Mode of Nutrition.</title>
        <authorList>
            <person name="Burns J.A."/>
            <person name="Paasch A."/>
            <person name="Narechania A."/>
            <person name="Kim E."/>
        </authorList>
    </citation>
    <scope>NUCLEOTIDE SEQUENCE [LARGE SCALE GENOMIC DNA]</scope>
    <source>
        <strain evidence="11 12">PLY_AMNH</strain>
    </source>
</reference>
<keyword evidence="3 7" id="KW-0547">Nucleotide-binding</keyword>
<feature type="domain" description="Protein kinase" evidence="10">
    <location>
        <begin position="99"/>
        <end position="376"/>
    </location>
</feature>
<dbReference type="Gene3D" id="1.10.510.10">
    <property type="entry name" value="Transferase(Phosphotransferase) domain 1"/>
    <property type="match status" value="1"/>
</dbReference>
<name>A0AAE0FI85_9CHLO</name>
<dbReference type="InterPro" id="IPR017441">
    <property type="entry name" value="Protein_kinase_ATP_BS"/>
</dbReference>
<evidence type="ECO:0000256" key="7">
    <source>
        <dbReference type="PROSITE-ProRule" id="PRU10141"/>
    </source>
</evidence>
<proteinExistence type="inferred from homology"/>
<comment type="caution">
    <text evidence="11">The sequence shown here is derived from an EMBL/GenBank/DDBJ whole genome shotgun (WGS) entry which is preliminary data.</text>
</comment>
<protein>
    <recommendedName>
        <fullName evidence="10">Protein kinase domain-containing protein</fullName>
    </recommendedName>
</protein>
<dbReference type="GO" id="GO:0004674">
    <property type="term" value="F:protein serine/threonine kinase activity"/>
    <property type="evidence" value="ECO:0007669"/>
    <property type="project" value="UniProtKB-KW"/>
</dbReference>
<keyword evidence="2" id="KW-0808">Transferase</keyword>
<dbReference type="InterPro" id="IPR051348">
    <property type="entry name" value="U-box_ubiquitin_ligases"/>
</dbReference>
<feature type="compositionally biased region" description="Low complexity" evidence="9">
    <location>
        <begin position="40"/>
        <end position="52"/>
    </location>
</feature>
<keyword evidence="4" id="KW-0418">Kinase</keyword>